<protein>
    <submittedName>
        <fullName evidence="3">Zinc ribbon domain-containing protein</fullName>
    </submittedName>
</protein>
<reference evidence="3 4" key="1">
    <citation type="submission" date="2023-12" db="EMBL/GenBank/DDBJ databases">
        <title>Denitrificimonas halotolerans sp. nov.,a novel species isolated from landfill leachate.</title>
        <authorList>
            <person name="Wang S."/>
        </authorList>
    </citation>
    <scope>NUCLEOTIDE SEQUENCE [LARGE SCALE GENOMIC DNA]</scope>
    <source>
        <strain evidence="3 4">JX-1</strain>
    </source>
</reference>
<dbReference type="Pfam" id="PF07282">
    <property type="entry name" value="Cas12f1-like_TNB"/>
    <property type="match status" value="1"/>
</dbReference>
<organism evidence="3 4">
    <name type="scientific">Denitrificimonas halotolerans</name>
    <dbReference type="NCBI Taxonomy" id="3098930"/>
    <lineage>
        <taxon>Bacteria</taxon>
        <taxon>Pseudomonadati</taxon>
        <taxon>Pseudomonadota</taxon>
        <taxon>Gammaproteobacteria</taxon>
        <taxon>Pseudomonadales</taxon>
        <taxon>Pseudomonadaceae</taxon>
        <taxon>Denitrificimonas</taxon>
    </lineage>
</organism>
<evidence type="ECO:0000313" key="4">
    <source>
        <dbReference type="Proteomes" id="UP001294570"/>
    </source>
</evidence>
<evidence type="ECO:0000256" key="1">
    <source>
        <dbReference type="ARBA" id="ARBA00023125"/>
    </source>
</evidence>
<dbReference type="RefSeq" id="WP_321553809.1">
    <property type="nucleotide sequence ID" value="NZ_JAXIVU010000012.1"/>
</dbReference>
<gene>
    <name evidence="3" type="ORF">TOI97_09125</name>
</gene>
<comment type="caution">
    <text evidence="3">The sequence shown here is derived from an EMBL/GenBank/DDBJ whole genome shotgun (WGS) entry which is preliminary data.</text>
</comment>
<keyword evidence="1" id="KW-0238">DNA-binding</keyword>
<proteinExistence type="predicted"/>
<dbReference type="InterPro" id="IPR010095">
    <property type="entry name" value="Cas12f1-like_TNB"/>
</dbReference>
<dbReference type="EMBL" id="JAXIVU010000012">
    <property type="protein sequence ID" value="MDY7219720.1"/>
    <property type="molecule type" value="Genomic_DNA"/>
</dbReference>
<sequence>MVTVCHDAGLQSRLVWRCPSCNKTLDRDYNANINILKEGLRCWISMTEAHGVRELAESICITFAVLQRTPPSQCMT</sequence>
<evidence type="ECO:0000313" key="3">
    <source>
        <dbReference type="EMBL" id="MDY7219720.1"/>
    </source>
</evidence>
<keyword evidence="4" id="KW-1185">Reference proteome</keyword>
<feature type="domain" description="Cas12f1-like TNB" evidence="2">
    <location>
        <begin position="4"/>
        <end position="35"/>
    </location>
</feature>
<dbReference type="Proteomes" id="UP001294570">
    <property type="component" value="Unassembled WGS sequence"/>
</dbReference>
<name>A0ABU5GTN9_9GAMM</name>
<accession>A0ABU5GTN9</accession>
<evidence type="ECO:0000259" key="2">
    <source>
        <dbReference type="Pfam" id="PF07282"/>
    </source>
</evidence>